<dbReference type="EMBL" id="MN739842">
    <property type="protein sequence ID" value="QHT74219.1"/>
    <property type="molecule type" value="Genomic_DNA"/>
</dbReference>
<reference evidence="2" key="1">
    <citation type="journal article" date="2020" name="Nature">
        <title>Giant virus diversity and host interactions through global metagenomics.</title>
        <authorList>
            <person name="Schulz F."/>
            <person name="Roux S."/>
            <person name="Paez-Espino D."/>
            <person name="Jungbluth S."/>
            <person name="Walsh D.A."/>
            <person name="Denef V.J."/>
            <person name="McMahon K.D."/>
            <person name="Konstantinidis K.T."/>
            <person name="Eloe-Fadrosh E.A."/>
            <person name="Kyrpides N.C."/>
            <person name="Woyke T."/>
        </authorList>
    </citation>
    <scope>NUCLEOTIDE SEQUENCE</scope>
    <source>
        <strain evidence="2">GVMAG-M-3300023179-4</strain>
    </source>
</reference>
<evidence type="ECO:0000256" key="1">
    <source>
        <dbReference type="SAM" id="Phobius"/>
    </source>
</evidence>
<name>A0A6C0H1A4_9ZZZZ</name>
<dbReference type="AlphaFoldDB" id="A0A6C0H1A4"/>
<keyword evidence="1" id="KW-0812">Transmembrane</keyword>
<evidence type="ECO:0000313" key="2">
    <source>
        <dbReference type="EMBL" id="QHT74219.1"/>
    </source>
</evidence>
<sequence>MIEYFIILFIILILILYYYIKYALINNNYLDSDKSFRKFSKEFEKKLKNL</sequence>
<protein>
    <submittedName>
        <fullName evidence="2">Uncharacterized protein</fullName>
    </submittedName>
</protein>
<keyword evidence="1" id="KW-1133">Transmembrane helix</keyword>
<accession>A0A6C0H1A4</accession>
<organism evidence="2">
    <name type="scientific">viral metagenome</name>
    <dbReference type="NCBI Taxonomy" id="1070528"/>
    <lineage>
        <taxon>unclassified sequences</taxon>
        <taxon>metagenomes</taxon>
        <taxon>organismal metagenomes</taxon>
    </lineage>
</organism>
<keyword evidence="1" id="KW-0472">Membrane</keyword>
<feature type="transmembrane region" description="Helical" evidence="1">
    <location>
        <begin position="6"/>
        <end position="24"/>
    </location>
</feature>
<proteinExistence type="predicted"/>